<evidence type="ECO:0000313" key="2">
    <source>
        <dbReference type="Proteomes" id="UP001159427"/>
    </source>
</evidence>
<gene>
    <name evidence="1" type="ORF">PEVE_00003855</name>
</gene>
<evidence type="ECO:0000313" key="1">
    <source>
        <dbReference type="EMBL" id="CAH3161202.1"/>
    </source>
</evidence>
<organism evidence="1 2">
    <name type="scientific">Porites evermanni</name>
    <dbReference type="NCBI Taxonomy" id="104178"/>
    <lineage>
        <taxon>Eukaryota</taxon>
        <taxon>Metazoa</taxon>
        <taxon>Cnidaria</taxon>
        <taxon>Anthozoa</taxon>
        <taxon>Hexacorallia</taxon>
        <taxon>Scleractinia</taxon>
        <taxon>Fungiina</taxon>
        <taxon>Poritidae</taxon>
        <taxon>Porites</taxon>
    </lineage>
</organism>
<dbReference type="Proteomes" id="UP001159427">
    <property type="component" value="Unassembled WGS sequence"/>
</dbReference>
<sequence>SELVRVSSLEPESSAQEERVTCDGVCGFVEHSPASVIKWKISSHDPGITVVGSELTGLGGLLYNDEVDSCFVELGCVDVCKASEPCSGNQAVGFIVNFYALSLAAGCELKYRLQHSCPYAKEYRGHVGSGVLAGKIAPSCIAQELLWTDLQIEFFYH</sequence>
<protein>
    <submittedName>
        <fullName evidence="1">Uncharacterized protein</fullName>
    </submittedName>
</protein>
<proteinExistence type="predicted"/>
<name>A0ABN8QBP1_9CNID</name>
<feature type="non-terminal residue" evidence="1">
    <location>
        <position position="1"/>
    </location>
</feature>
<comment type="caution">
    <text evidence="1">The sequence shown here is derived from an EMBL/GenBank/DDBJ whole genome shotgun (WGS) entry which is preliminary data.</text>
</comment>
<keyword evidence="2" id="KW-1185">Reference proteome</keyword>
<reference evidence="1 2" key="1">
    <citation type="submission" date="2022-05" db="EMBL/GenBank/DDBJ databases">
        <authorList>
            <consortium name="Genoscope - CEA"/>
            <person name="William W."/>
        </authorList>
    </citation>
    <scope>NUCLEOTIDE SEQUENCE [LARGE SCALE GENOMIC DNA]</scope>
</reference>
<dbReference type="EMBL" id="CALNXI010001234">
    <property type="protein sequence ID" value="CAH3161202.1"/>
    <property type="molecule type" value="Genomic_DNA"/>
</dbReference>
<accession>A0ABN8QBP1</accession>